<dbReference type="Proteomes" id="UP000529795">
    <property type="component" value="Unassembled WGS sequence"/>
</dbReference>
<gene>
    <name evidence="1" type="ORF">GGQ80_003489</name>
</gene>
<keyword evidence="2" id="KW-1185">Reference proteome</keyword>
<protein>
    <submittedName>
        <fullName evidence="1">Uncharacterized protein</fullName>
    </submittedName>
</protein>
<evidence type="ECO:0000313" key="2">
    <source>
        <dbReference type="Proteomes" id="UP000529795"/>
    </source>
</evidence>
<dbReference type="RefSeq" id="WP_183987183.1">
    <property type="nucleotide sequence ID" value="NZ_JACIEV010000014.1"/>
</dbReference>
<accession>A0A840FIP6</accession>
<proteinExistence type="predicted"/>
<organism evidence="1 2">
    <name type="scientific">Sphingomonas jinjuensis</name>
    <dbReference type="NCBI Taxonomy" id="535907"/>
    <lineage>
        <taxon>Bacteria</taxon>
        <taxon>Pseudomonadati</taxon>
        <taxon>Pseudomonadota</taxon>
        <taxon>Alphaproteobacteria</taxon>
        <taxon>Sphingomonadales</taxon>
        <taxon>Sphingomonadaceae</taxon>
        <taxon>Sphingomonas</taxon>
    </lineage>
</organism>
<evidence type="ECO:0000313" key="1">
    <source>
        <dbReference type="EMBL" id="MBB4155564.1"/>
    </source>
</evidence>
<dbReference type="EMBL" id="JACIEV010000014">
    <property type="protein sequence ID" value="MBB4155564.1"/>
    <property type="molecule type" value="Genomic_DNA"/>
</dbReference>
<sequence length="132" mass="13464">MTKLNDTHRILLAAAGQRGDASLLPLPSSLTASARTTKALAGLVTFGFAEERETTDAAAVHRIDGDLRFGLFATPSGLAAIGIDADEAGGRPTIDAKVDGNAPLPSRTTKQADVLALLGRDDGATLGDIIAA</sequence>
<reference evidence="1 2" key="1">
    <citation type="submission" date="2020-08" db="EMBL/GenBank/DDBJ databases">
        <title>Genomic Encyclopedia of Type Strains, Phase IV (KMG-IV): sequencing the most valuable type-strain genomes for metagenomic binning, comparative biology and taxonomic classification.</title>
        <authorList>
            <person name="Goeker M."/>
        </authorList>
    </citation>
    <scope>NUCLEOTIDE SEQUENCE [LARGE SCALE GENOMIC DNA]</scope>
    <source>
        <strain evidence="1 2">YC6723</strain>
    </source>
</reference>
<dbReference type="AlphaFoldDB" id="A0A840FIP6"/>
<name>A0A840FIP6_9SPHN</name>
<comment type="caution">
    <text evidence="1">The sequence shown here is derived from an EMBL/GenBank/DDBJ whole genome shotgun (WGS) entry which is preliminary data.</text>
</comment>
<feature type="non-terminal residue" evidence="1">
    <location>
        <position position="132"/>
    </location>
</feature>